<dbReference type="InterPro" id="IPR050467">
    <property type="entry name" value="LRFN"/>
</dbReference>
<dbReference type="SUPFAM" id="SSF52058">
    <property type="entry name" value="L domain-like"/>
    <property type="match status" value="1"/>
</dbReference>
<feature type="compositionally biased region" description="Low complexity" evidence="5">
    <location>
        <begin position="1257"/>
        <end position="1268"/>
    </location>
</feature>
<evidence type="ECO:0000313" key="8">
    <source>
        <dbReference type="EMBL" id="KAK4470991.1"/>
    </source>
</evidence>
<keyword evidence="6" id="KW-1133">Transmembrane helix</keyword>
<reference evidence="8" key="1">
    <citation type="submission" date="2022-04" db="EMBL/GenBank/DDBJ databases">
        <authorList>
            <person name="Xu L."/>
            <person name="Lv Z."/>
        </authorList>
    </citation>
    <scope>NUCLEOTIDE SEQUENCE</scope>
    <source>
        <strain evidence="8">LV_2022a</strain>
    </source>
</reference>
<evidence type="ECO:0000256" key="2">
    <source>
        <dbReference type="ARBA" id="ARBA00022729"/>
    </source>
</evidence>
<proteinExistence type="predicted"/>
<dbReference type="PROSITE" id="PS50835">
    <property type="entry name" value="IG_LIKE"/>
    <property type="match status" value="1"/>
</dbReference>
<keyword evidence="6" id="KW-0472">Membrane</keyword>
<evidence type="ECO:0000313" key="9">
    <source>
        <dbReference type="Proteomes" id="UP001292079"/>
    </source>
</evidence>
<keyword evidence="6" id="KW-0812">Transmembrane</keyword>
<feature type="region of interest" description="Disordered" evidence="5">
    <location>
        <begin position="999"/>
        <end position="1033"/>
    </location>
</feature>
<dbReference type="SUPFAM" id="SSF48726">
    <property type="entry name" value="Immunoglobulin"/>
    <property type="match status" value="1"/>
</dbReference>
<gene>
    <name evidence="8" type="ORF">MN116_006493</name>
</gene>
<dbReference type="InterPro" id="IPR032675">
    <property type="entry name" value="LRR_dom_sf"/>
</dbReference>
<feature type="transmembrane region" description="Helical" evidence="6">
    <location>
        <begin position="472"/>
        <end position="494"/>
    </location>
</feature>
<comment type="caution">
    <text evidence="8">The sequence shown here is derived from an EMBL/GenBank/DDBJ whole genome shotgun (WGS) entry which is preliminary data.</text>
</comment>
<keyword evidence="3" id="KW-0677">Repeat</keyword>
<keyword evidence="1" id="KW-0433">Leucine-rich repeat</keyword>
<evidence type="ECO:0000256" key="3">
    <source>
        <dbReference type="ARBA" id="ARBA00022737"/>
    </source>
</evidence>
<feature type="region of interest" description="Disordered" evidence="5">
    <location>
        <begin position="1241"/>
        <end position="1268"/>
    </location>
</feature>
<dbReference type="Gene3D" id="3.80.10.10">
    <property type="entry name" value="Ribonuclease Inhibitor"/>
    <property type="match status" value="2"/>
</dbReference>
<feature type="compositionally biased region" description="Acidic residues" evidence="5">
    <location>
        <begin position="1247"/>
        <end position="1256"/>
    </location>
</feature>
<dbReference type="Gene3D" id="2.60.40.10">
    <property type="entry name" value="Immunoglobulins"/>
    <property type="match status" value="1"/>
</dbReference>
<keyword evidence="4" id="KW-0325">Glycoprotein</keyword>
<dbReference type="InterPro" id="IPR007110">
    <property type="entry name" value="Ig-like_dom"/>
</dbReference>
<dbReference type="EMBL" id="JALJAT010000004">
    <property type="protein sequence ID" value="KAK4470991.1"/>
    <property type="molecule type" value="Genomic_DNA"/>
</dbReference>
<evidence type="ECO:0000256" key="4">
    <source>
        <dbReference type="ARBA" id="ARBA00023180"/>
    </source>
</evidence>
<dbReference type="AlphaFoldDB" id="A0AAE1ZB24"/>
<dbReference type="InterPro" id="IPR013783">
    <property type="entry name" value="Ig-like_fold"/>
</dbReference>
<accession>A0AAE1ZB24</accession>
<feature type="domain" description="Ig-like" evidence="7">
    <location>
        <begin position="338"/>
        <end position="434"/>
    </location>
</feature>
<dbReference type="PANTHER" id="PTHR45842:SF12">
    <property type="entry name" value="KEKKON 5, ISOFORM A"/>
    <property type="match status" value="1"/>
</dbReference>
<evidence type="ECO:0000259" key="7">
    <source>
        <dbReference type="PROSITE" id="PS50835"/>
    </source>
</evidence>
<dbReference type="InterPro" id="IPR003591">
    <property type="entry name" value="Leu-rich_rpt_typical-subtyp"/>
</dbReference>
<name>A0AAE1ZB24_SCHME</name>
<dbReference type="SMART" id="SM00369">
    <property type="entry name" value="LRR_TYP"/>
    <property type="match status" value="3"/>
</dbReference>
<keyword evidence="2" id="KW-0732">Signal</keyword>
<organism evidence="8 9">
    <name type="scientific">Schistosoma mekongi</name>
    <name type="common">Parasitic worm</name>
    <dbReference type="NCBI Taxonomy" id="38744"/>
    <lineage>
        <taxon>Eukaryota</taxon>
        <taxon>Metazoa</taxon>
        <taxon>Spiralia</taxon>
        <taxon>Lophotrochozoa</taxon>
        <taxon>Platyhelminthes</taxon>
        <taxon>Trematoda</taxon>
        <taxon>Digenea</taxon>
        <taxon>Strigeidida</taxon>
        <taxon>Schistosomatoidea</taxon>
        <taxon>Schistosomatidae</taxon>
        <taxon>Schistosoma</taxon>
    </lineage>
</organism>
<dbReference type="PANTHER" id="PTHR45842">
    <property type="entry name" value="SYNAPTIC ADHESION-LIKE MOLECULE SALM"/>
    <property type="match status" value="1"/>
</dbReference>
<reference evidence="8" key="2">
    <citation type="journal article" date="2023" name="Infect Dis Poverty">
        <title>Chromosome-scale genome of the human blood fluke Schistosoma mekongi and its implications for public health.</title>
        <authorList>
            <person name="Zhou M."/>
            <person name="Xu L."/>
            <person name="Xu D."/>
            <person name="Chen W."/>
            <person name="Khan J."/>
            <person name="Hu Y."/>
            <person name="Huang H."/>
            <person name="Wei H."/>
            <person name="Zhang Y."/>
            <person name="Chusongsang P."/>
            <person name="Tanasarnprasert K."/>
            <person name="Hu X."/>
            <person name="Limpanont Y."/>
            <person name="Lv Z."/>
        </authorList>
    </citation>
    <scope>NUCLEOTIDE SEQUENCE</scope>
    <source>
        <strain evidence="8">LV_2022a</strain>
    </source>
</reference>
<dbReference type="InterPro" id="IPR036179">
    <property type="entry name" value="Ig-like_dom_sf"/>
</dbReference>
<feature type="compositionally biased region" description="Low complexity" evidence="5">
    <location>
        <begin position="1006"/>
        <end position="1033"/>
    </location>
</feature>
<evidence type="ECO:0000256" key="6">
    <source>
        <dbReference type="SAM" id="Phobius"/>
    </source>
</evidence>
<feature type="transmembrane region" description="Helical" evidence="6">
    <location>
        <begin position="40"/>
        <end position="61"/>
    </location>
</feature>
<evidence type="ECO:0000256" key="5">
    <source>
        <dbReference type="SAM" id="MobiDB-lite"/>
    </source>
</evidence>
<dbReference type="Proteomes" id="UP001292079">
    <property type="component" value="Unassembled WGS sequence"/>
</dbReference>
<sequence length="1268" mass="144551">MVNYYNSYIKVILSSIYCLSYSLSSSITLSTSSSSSSYSLIYSIYIIFYLMNKFLLQYYYVECVQGCSIFYQIDFKWKKALCDSHINKLHNIPLNLPINLIELRILHQSIEIIHSNSLEHLIHLETLQIESCQLKQIELNTFNQLIALKHLNLRNNSLKLNSFSFPVELLRNLPNLLSLNLAENPIDLIPDAFFTNLYNNNNNKLQYLWLNSVKSNGIHFESNTIKSLKYLRLLDLSYTGLHTLHKSNELILSSMLYLNEFYLHGNPWLCDCKISWLKLWYLNKSPKNLQFKQNLTQLNGKIEINEPICYKPNKLKGKLIFSKNQLTSIQFNELDCKPEIFTLNQNITQYFNRTLLLSCDYYAIHINDLIWYKDNQLLRNTSNYIIQYKQIGSNYYSQVFITLTTGEHTGTWSCVLNTNNNNNNNNNSTKYRVEFNVSILNTNGNILYPNDNQSLMYKVFQLFGVNNDLMNWIYAGIAMISLFIMLALISIGIFCCCSEQPHSNLTNTLINTQLHHKKTESLINYKQQSMCNSRWMKCINRRNHYETNKKIKNNKDDSVSSLLVTINDEQKIIDKSELQLISSIEDNTVCIHSNVNTFTSSTALSTTTTYVNSNVNLEKIDYTTSIKNNDENRLLNIFCCPTNATHDVQMFTIPTINSPSSSSSRNFTNLTETVTNAENHVLVSCDSPEPKLLIANGVTPCSNITSINFSTCIQQQSLNITPQQSSTSWDSSKVNPISEFPATNTSSNQIIIETSKPCPVHGIMKMKQMNTNNNNNTAIIITTTDSNYISSIKQSTSNYQKMDSIYWDHFNSTAVLTSPHFSNYVLLNSQSYDNNNNNTTINSSTDKNVMEVFPNYTKTSSLLRNDVCDFNVLHNANLNEMNIHPTIDSLLSGSCPVHGNHTMPRTNDHMKQNDNVDVVLGNHRNLKRHHFNKSVICDQSDDHLNQNYHRILDNQEISFYSSTDTNENEEIDNQSNYVHNGHHGLLMNSMKPEKVIYTSTDETETQSESSLSEKSLHSDCASTSCPSSTSSTTASISSINRRFKYVYPSNHTGLNSICSSLSNQINLATAAAADATEINVDNSNLLQQQSPPSLEFCPSSDSLNNHRLRSSSNRSYINDAMITSKCPLHSLSMKRRSLSGKIYYDTYNYHGNILNSNNNNDSISTLRVTTLPTRFKKINNNNNTSSINNYSNNMNNMASIRKFSSQHTIQLNYPISSSSICLSTTQSLDKFHKLILRPGSKHKLDDTETDSDDDDNNNNTSEENNFQI</sequence>
<protein>
    <recommendedName>
        <fullName evidence="7">Ig-like domain-containing protein</fullName>
    </recommendedName>
</protein>
<keyword evidence="9" id="KW-1185">Reference proteome</keyword>
<evidence type="ECO:0000256" key="1">
    <source>
        <dbReference type="ARBA" id="ARBA00022614"/>
    </source>
</evidence>